<dbReference type="OrthoDB" id="9780310at2"/>
<dbReference type="InterPro" id="IPR002763">
    <property type="entry name" value="DUF72"/>
</dbReference>
<evidence type="ECO:0008006" key="3">
    <source>
        <dbReference type="Google" id="ProtNLM"/>
    </source>
</evidence>
<gene>
    <name evidence="1" type="ORF">BH747_04345</name>
</gene>
<accession>A0A1V8YIH8</accession>
<dbReference type="AlphaFoldDB" id="A0A1V8YIH8"/>
<dbReference type="PANTHER" id="PTHR30348">
    <property type="entry name" value="UNCHARACTERIZED PROTEIN YECE"/>
    <property type="match status" value="1"/>
</dbReference>
<dbReference type="Proteomes" id="UP000192477">
    <property type="component" value="Unassembled WGS sequence"/>
</dbReference>
<dbReference type="SUPFAM" id="SSF117396">
    <property type="entry name" value="TM1631-like"/>
    <property type="match status" value="1"/>
</dbReference>
<reference evidence="1 2" key="1">
    <citation type="journal article" date="2017" name="BMC Microbiol.">
        <title>Comparative genomics of Enterococcus spp. isolated from bovine feces.</title>
        <authorList>
            <person name="Beukers A.G."/>
            <person name="Zaheer R."/>
            <person name="Goji N."/>
            <person name="Amoako K.K."/>
            <person name="Chaves A.V."/>
            <person name="Ward M.P."/>
            <person name="McAllister T.A."/>
        </authorList>
    </citation>
    <scope>NUCLEOTIDE SEQUENCE [LARGE SCALE GENOMIC DNA]</scope>
    <source>
        <strain evidence="1 2">F1129D 143</strain>
    </source>
</reference>
<dbReference type="STRING" id="112904.BH747_04345"/>
<organism evidence="1 2">
    <name type="scientific">Enterococcus villorum</name>
    <dbReference type="NCBI Taxonomy" id="112904"/>
    <lineage>
        <taxon>Bacteria</taxon>
        <taxon>Bacillati</taxon>
        <taxon>Bacillota</taxon>
        <taxon>Bacilli</taxon>
        <taxon>Lactobacillales</taxon>
        <taxon>Enterococcaceae</taxon>
        <taxon>Enterococcus</taxon>
    </lineage>
</organism>
<dbReference type="EMBL" id="MJEA01000002">
    <property type="protein sequence ID" value="OQO71226.1"/>
    <property type="molecule type" value="Genomic_DNA"/>
</dbReference>
<evidence type="ECO:0000313" key="1">
    <source>
        <dbReference type="EMBL" id="OQO71226.1"/>
    </source>
</evidence>
<sequence>MIRVGLTSFKEHEKLTGKKNNTLYEYARYLPLVELDTAYYGIPRKTSVEKWVQEVPENFRFVVKAYQGISGQGDWHEYYQTEEEMIAKFLEVMKPMKEADKLFCFLVQFPASFKCTKESVQYLRKLRKWFAGYPVAIELRDYSWYQPDFIERTRNFMTRAEFSLAVIDEPQLLNTTIPFDPFVTHSPFTLFRFHGRNAQGWQANDKDWRKKRTLYRYSEQELIELATAIKSVEEKTKEIGIIFNNNSGGDAAENALALQKILKIKPQGLNPQQMDLF</sequence>
<protein>
    <recommendedName>
        <fullName evidence="3">DUF72 domain-containing protein</fullName>
    </recommendedName>
</protein>
<evidence type="ECO:0000313" key="2">
    <source>
        <dbReference type="Proteomes" id="UP000192477"/>
    </source>
</evidence>
<dbReference type="InterPro" id="IPR036520">
    <property type="entry name" value="UPF0759_sf"/>
</dbReference>
<dbReference type="PANTHER" id="PTHR30348:SF13">
    <property type="entry name" value="UPF0759 PROTEIN YUNF"/>
    <property type="match status" value="1"/>
</dbReference>
<dbReference type="Gene3D" id="3.20.20.410">
    <property type="entry name" value="Protein of unknown function UPF0759"/>
    <property type="match status" value="1"/>
</dbReference>
<dbReference type="Pfam" id="PF01904">
    <property type="entry name" value="DUF72"/>
    <property type="match status" value="1"/>
</dbReference>
<comment type="caution">
    <text evidence="1">The sequence shown here is derived from an EMBL/GenBank/DDBJ whole genome shotgun (WGS) entry which is preliminary data.</text>
</comment>
<name>A0A1V8YIH8_9ENTE</name>
<proteinExistence type="predicted"/>
<dbReference type="RefSeq" id="WP_081182909.1">
    <property type="nucleotide sequence ID" value="NZ_MJEA01000002.1"/>
</dbReference>